<comment type="similarity">
    <text evidence="7">Belongs to the binding-protein-dependent transport system permease family.</text>
</comment>
<dbReference type="STRING" id="311410.LA5095_02901"/>
<keyword evidence="10" id="KW-1185">Reference proteome</keyword>
<evidence type="ECO:0000313" key="10">
    <source>
        <dbReference type="Proteomes" id="UP000049983"/>
    </source>
</evidence>
<dbReference type="Pfam" id="PF00528">
    <property type="entry name" value="BPD_transp_1"/>
    <property type="match status" value="1"/>
</dbReference>
<reference evidence="10" key="1">
    <citation type="submission" date="2015-07" db="EMBL/GenBank/DDBJ databases">
        <authorList>
            <person name="Rodrigo-Torres Lidia"/>
            <person name="Arahal R.David."/>
        </authorList>
    </citation>
    <scope>NUCLEOTIDE SEQUENCE [LARGE SCALE GENOMIC DNA]</scope>
    <source>
        <strain evidence="10">CECT 5096</strain>
    </source>
</reference>
<dbReference type="SUPFAM" id="SSF161098">
    <property type="entry name" value="MetI-like"/>
    <property type="match status" value="1"/>
</dbReference>
<protein>
    <submittedName>
        <fullName evidence="9">Phosphate-import permease protein PhnE</fullName>
    </submittedName>
</protein>
<keyword evidence="4 7" id="KW-0812">Transmembrane</keyword>
<keyword evidence="2 7" id="KW-0813">Transport</keyword>
<comment type="subcellular location">
    <subcellularLocation>
        <location evidence="1 7">Cell membrane</location>
        <topology evidence="1 7">Multi-pass membrane protein</topology>
    </subcellularLocation>
</comment>
<feature type="transmembrane region" description="Helical" evidence="7">
    <location>
        <begin position="181"/>
        <end position="204"/>
    </location>
</feature>
<keyword evidence="3" id="KW-1003">Cell membrane</keyword>
<keyword evidence="6 7" id="KW-0472">Membrane</keyword>
<dbReference type="InterPro" id="IPR000515">
    <property type="entry name" value="MetI-like"/>
</dbReference>
<evidence type="ECO:0000256" key="1">
    <source>
        <dbReference type="ARBA" id="ARBA00004651"/>
    </source>
</evidence>
<evidence type="ECO:0000256" key="7">
    <source>
        <dbReference type="RuleBase" id="RU363032"/>
    </source>
</evidence>
<dbReference type="CDD" id="cd06261">
    <property type="entry name" value="TM_PBP2"/>
    <property type="match status" value="1"/>
</dbReference>
<evidence type="ECO:0000256" key="3">
    <source>
        <dbReference type="ARBA" id="ARBA00022475"/>
    </source>
</evidence>
<dbReference type="EMBL" id="CXWC01000001">
    <property type="protein sequence ID" value="CTQ64131.1"/>
    <property type="molecule type" value="Genomic_DNA"/>
</dbReference>
<feature type="transmembrane region" description="Helical" evidence="7">
    <location>
        <begin position="51"/>
        <end position="70"/>
    </location>
</feature>
<evidence type="ECO:0000259" key="8">
    <source>
        <dbReference type="PROSITE" id="PS50928"/>
    </source>
</evidence>
<evidence type="ECO:0000256" key="6">
    <source>
        <dbReference type="ARBA" id="ARBA00023136"/>
    </source>
</evidence>
<dbReference type="PANTHER" id="PTHR30043:SF1">
    <property type="entry name" value="ABC TRANSPORT SYSTEM PERMEASE PROTEIN P69"/>
    <property type="match status" value="1"/>
</dbReference>
<gene>
    <name evidence="9" type="primary">phnE_2</name>
    <name evidence="9" type="ORF">LA5096_00270</name>
</gene>
<sequence>MADLILSDGASGAICPLLKTGPAMTALSPAIEQFEINYAAARKSALRTSRLSIILFAACFLGASWIGGFFDMTDVTLPDGTRVSMWKIWAGLPRLGEYLYKTLPVLHWETLGTDIANWFWRWKVWLELLIETILIAYMATFLGVIGAFLLSFPASRNLAPKNFVLNATRRYLEIVRTVPELVWALIFVFCFGVGPLAGVLAIGLHATGALGKLYSEANENADMRQVEGIKASGGSWFDQVRYGIVPQVVPNIISYTLLRFEINVRASSIIGFVGAGGLGQEIRVAMSLQEYTDLSALFLIIFVTVILIDTISEKVRHRIIGLTGQGV</sequence>
<dbReference type="InterPro" id="IPR035906">
    <property type="entry name" value="MetI-like_sf"/>
</dbReference>
<dbReference type="PANTHER" id="PTHR30043">
    <property type="entry name" value="PHOSPHONATES TRANSPORT SYSTEM PERMEASE PROTEIN"/>
    <property type="match status" value="1"/>
</dbReference>
<dbReference type="NCBIfam" id="TIGR01097">
    <property type="entry name" value="PhnE"/>
    <property type="match status" value="1"/>
</dbReference>
<dbReference type="GO" id="GO:0005886">
    <property type="term" value="C:plasma membrane"/>
    <property type="evidence" value="ECO:0007669"/>
    <property type="project" value="UniProtKB-SubCell"/>
</dbReference>
<dbReference type="InterPro" id="IPR005769">
    <property type="entry name" value="PhnE/PtxC"/>
</dbReference>
<dbReference type="Proteomes" id="UP000049983">
    <property type="component" value="Unassembled WGS sequence"/>
</dbReference>
<feature type="transmembrane region" description="Helical" evidence="7">
    <location>
        <begin position="294"/>
        <end position="312"/>
    </location>
</feature>
<evidence type="ECO:0000256" key="2">
    <source>
        <dbReference type="ARBA" id="ARBA00022448"/>
    </source>
</evidence>
<dbReference type="AlphaFoldDB" id="A0A0M6ZPG9"/>
<organism evidence="9 10">
    <name type="scientific">Roseibium album</name>
    <dbReference type="NCBI Taxonomy" id="311410"/>
    <lineage>
        <taxon>Bacteria</taxon>
        <taxon>Pseudomonadati</taxon>
        <taxon>Pseudomonadota</taxon>
        <taxon>Alphaproteobacteria</taxon>
        <taxon>Hyphomicrobiales</taxon>
        <taxon>Stappiaceae</taxon>
        <taxon>Roseibium</taxon>
    </lineage>
</organism>
<accession>A0A0M6ZPG9</accession>
<feature type="transmembrane region" description="Helical" evidence="7">
    <location>
        <begin position="128"/>
        <end position="152"/>
    </location>
</feature>
<evidence type="ECO:0000256" key="5">
    <source>
        <dbReference type="ARBA" id="ARBA00022989"/>
    </source>
</evidence>
<name>A0A0M6ZPG9_9HYPH</name>
<keyword evidence="5 7" id="KW-1133">Transmembrane helix</keyword>
<proteinExistence type="inferred from homology"/>
<feature type="domain" description="ABC transmembrane type-1" evidence="8">
    <location>
        <begin position="129"/>
        <end position="312"/>
    </location>
</feature>
<dbReference type="PROSITE" id="PS50928">
    <property type="entry name" value="ABC_TM1"/>
    <property type="match status" value="1"/>
</dbReference>
<evidence type="ECO:0000313" key="9">
    <source>
        <dbReference type="EMBL" id="CTQ64131.1"/>
    </source>
</evidence>
<evidence type="ECO:0000256" key="4">
    <source>
        <dbReference type="ARBA" id="ARBA00022692"/>
    </source>
</evidence>
<dbReference type="GO" id="GO:0015416">
    <property type="term" value="F:ABC-type phosphonate transporter activity"/>
    <property type="evidence" value="ECO:0007669"/>
    <property type="project" value="InterPro"/>
</dbReference>
<dbReference type="Gene3D" id="1.10.3720.10">
    <property type="entry name" value="MetI-like"/>
    <property type="match status" value="1"/>
</dbReference>